<name>A0A7H2VD69_9GAMM</name>
<dbReference type="InterPro" id="IPR014942">
    <property type="entry name" value="AbiEii"/>
</dbReference>
<dbReference type="GO" id="GO:0016740">
    <property type="term" value="F:transferase activity"/>
    <property type="evidence" value="ECO:0007669"/>
    <property type="project" value="UniProtKB-KW"/>
</dbReference>
<evidence type="ECO:0000313" key="1">
    <source>
        <dbReference type="EMBL" id="QNX74302.1"/>
    </source>
</evidence>
<organism evidence="1 2">
    <name type="scientific">Acinetobacter seifertii</name>
    <dbReference type="NCBI Taxonomy" id="1530123"/>
    <lineage>
        <taxon>Bacteria</taxon>
        <taxon>Pseudomonadati</taxon>
        <taxon>Pseudomonadota</taxon>
        <taxon>Gammaproteobacteria</taxon>
        <taxon>Moraxellales</taxon>
        <taxon>Moraxellaceae</taxon>
        <taxon>Acinetobacter</taxon>
        <taxon>Acinetobacter calcoaceticus/baumannii complex</taxon>
    </lineage>
</organism>
<dbReference type="Proteomes" id="UP000516666">
    <property type="component" value="Plasmid pAS39-2"/>
</dbReference>
<reference evidence="1 2" key="2">
    <citation type="submission" date="2020-09" db="EMBL/GenBank/DDBJ databases">
        <authorList>
            <person name="Chen F.-J."/>
            <person name="Lee Y.-T."/>
        </authorList>
    </citation>
    <scope>NUCLEOTIDE SEQUENCE [LARGE SCALE GENOMIC DNA]</scope>
    <source>
        <strain evidence="1 2">AS39</strain>
        <plasmid evidence="1 2">pAS39-2</plasmid>
    </source>
</reference>
<accession>A0A7H2VD69</accession>
<sequence>MEQPIANWVNEGTSDRVSIKQRIHIILEAIAYDDDLSQVMVLKGGILMSMKFGNDRHTKDVDFSFLEDFSKISDDPDSFIEEIRNSLNDALKVSCTTLSQYGLIAKVQKIEKKPQKDFELKTFPALQIKIGFAEKSNSRQVRKLEESSASDTISIDYSLNEYTAETSQIDINLEDDTTIHAYSLVEMVAEKYRSCLEQKVRNRKRYQDIYDLFFLIGKYQEEITDSLEEIRQILLDKSVGKGLDDLLNADAFLDPEIKQRSADGYNDLKYDVKDLPDFEEAYQVVADFYVKIWNGK</sequence>
<dbReference type="RefSeq" id="WP_032032094.1">
    <property type="nucleotide sequence ID" value="NZ_BKEE01000077.1"/>
</dbReference>
<protein>
    <submittedName>
        <fullName evidence="1">Nucleotidyl transferase AbiEii/AbiGii toxin family protein</fullName>
    </submittedName>
</protein>
<geneLocation type="plasmid" evidence="1 2">
    <name>pAS39-2</name>
</geneLocation>
<reference evidence="2" key="1">
    <citation type="submission" date="2020-09" db="EMBL/GenBank/DDBJ databases">
        <title>Clinical and molecular characterization of Acinetobacter seifertii in Taiwan.</title>
        <authorList>
            <person name="Li L.-H."/>
            <person name="Yang Y.-S."/>
            <person name="Sun J.-R."/>
            <person name="Huang T.-W."/>
            <person name="Huang W.-C."/>
            <person name="Wang Y.-C."/>
            <person name="Kuo T.-H."/>
            <person name="Kuo S.-C."/>
            <person name="Chen T.-L."/>
        </authorList>
    </citation>
    <scope>NUCLEOTIDE SEQUENCE [LARGE SCALE GENOMIC DNA]</scope>
    <source>
        <strain evidence="2">AS39</strain>
        <plasmid evidence="2">pAS39-2</plasmid>
    </source>
</reference>
<evidence type="ECO:0000313" key="2">
    <source>
        <dbReference type="Proteomes" id="UP000516666"/>
    </source>
</evidence>
<dbReference type="Pfam" id="PF08843">
    <property type="entry name" value="AbiEii"/>
    <property type="match status" value="1"/>
</dbReference>
<keyword evidence="1" id="KW-0614">Plasmid</keyword>
<keyword evidence="1" id="KW-0808">Transferase</keyword>
<dbReference type="AlphaFoldDB" id="A0A7H2VD69"/>
<gene>
    <name evidence="1" type="ORF">IC776_19040</name>
</gene>
<dbReference type="EMBL" id="CP061648">
    <property type="protein sequence ID" value="QNX74302.1"/>
    <property type="molecule type" value="Genomic_DNA"/>
</dbReference>
<proteinExistence type="predicted"/>